<gene>
    <name evidence="2" type="ORF">GUJ93_ZPchr0006g43785</name>
</gene>
<sequence length="193" mass="20404">MDGDQLMLGQGGEGGAGFDQEMGSEAAADGVVVLLMELLDEEEDYSLAPAPAATTVGVRDGGDRLSRVMRSLEAEIGGGAAAPAPATVTTDSDERTAGRHMSEDGGGESRLQEYCVLTSGFDGGYDGYTYGWPPELPLQLPVAAREVAGDWYMYGDGGEAMSGIAGYEVRDEQYCYYGDASIDEQVYSPLWEP</sequence>
<feature type="region of interest" description="Disordered" evidence="1">
    <location>
        <begin position="1"/>
        <end position="21"/>
    </location>
</feature>
<evidence type="ECO:0000313" key="2">
    <source>
        <dbReference type="EMBL" id="KAG8070459.1"/>
    </source>
</evidence>
<accession>A0A8J5W2G6</accession>
<dbReference type="Proteomes" id="UP000729402">
    <property type="component" value="Unassembled WGS sequence"/>
</dbReference>
<dbReference type="OrthoDB" id="691231at2759"/>
<feature type="compositionally biased region" description="Basic and acidic residues" evidence="1">
    <location>
        <begin position="92"/>
        <end position="103"/>
    </location>
</feature>
<dbReference type="AlphaFoldDB" id="A0A8J5W2G6"/>
<dbReference type="PANTHER" id="PTHR37611">
    <property type="entry name" value="VIRUS-SPECIFIC-SIGNALING-PATHWAY REGULATED PROTEIN-RELATED"/>
    <property type="match status" value="1"/>
</dbReference>
<dbReference type="EMBL" id="JAAALK010000283">
    <property type="protein sequence ID" value="KAG8070459.1"/>
    <property type="molecule type" value="Genomic_DNA"/>
</dbReference>
<proteinExistence type="predicted"/>
<protein>
    <submittedName>
        <fullName evidence="2">Uncharacterized protein</fullName>
    </submittedName>
</protein>
<keyword evidence="3" id="KW-1185">Reference proteome</keyword>
<reference evidence="2" key="1">
    <citation type="journal article" date="2021" name="bioRxiv">
        <title>Whole Genome Assembly and Annotation of Northern Wild Rice, Zizania palustris L., Supports a Whole Genome Duplication in the Zizania Genus.</title>
        <authorList>
            <person name="Haas M."/>
            <person name="Kono T."/>
            <person name="Macchietto M."/>
            <person name="Millas R."/>
            <person name="McGilp L."/>
            <person name="Shao M."/>
            <person name="Duquette J."/>
            <person name="Hirsch C.N."/>
            <person name="Kimball J."/>
        </authorList>
    </citation>
    <scope>NUCLEOTIDE SEQUENCE</scope>
    <source>
        <tissue evidence="2">Fresh leaf tissue</tissue>
    </source>
</reference>
<evidence type="ECO:0000313" key="3">
    <source>
        <dbReference type="Proteomes" id="UP000729402"/>
    </source>
</evidence>
<feature type="region of interest" description="Disordered" evidence="1">
    <location>
        <begin position="79"/>
        <end position="107"/>
    </location>
</feature>
<evidence type="ECO:0000256" key="1">
    <source>
        <dbReference type="SAM" id="MobiDB-lite"/>
    </source>
</evidence>
<dbReference type="PANTHER" id="PTHR37611:SF4">
    <property type="entry name" value="OS06G0538400 PROTEIN"/>
    <property type="match status" value="1"/>
</dbReference>
<name>A0A8J5W2G6_ZIZPA</name>
<reference evidence="2" key="2">
    <citation type="submission" date="2021-02" db="EMBL/GenBank/DDBJ databases">
        <authorList>
            <person name="Kimball J.A."/>
            <person name="Haas M.W."/>
            <person name="Macchietto M."/>
            <person name="Kono T."/>
            <person name="Duquette J."/>
            <person name="Shao M."/>
        </authorList>
    </citation>
    <scope>NUCLEOTIDE SEQUENCE</scope>
    <source>
        <tissue evidence="2">Fresh leaf tissue</tissue>
    </source>
</reference>
<organism evidence="2 3">
    <name type="scientific">Zizania palustris</name>
    <name type="common">Northern wild rice</name>
    <dbReference type="NCBI Taxonomy" id="103762"/>
    <lineage>
        <taxon>Eukaryota</taxon>
        <taxon>Viridiplantae</taxon>
        <taxon>Streptophyta</taxon>
        <taxon>Embryophyta</taxon>
        <taxon>Tracheophyta</taxon>
        <taxon>Spermatophyta</taxon>
        <taxon>Magnoliopsida</taxon>
        <taxon>Liliopsida</taxon>
        <taxon>Poales</taxon>
        <taxon>Poaceae</taxon>
        <taxon>BOP clade</taxon>
        <taxon>Oryzoideae</taxon>
        <taxon>Oryzeae</taxon>
        <taxon>Zizaniinae</taxon>
        <taxon>Zizania</taxon>
    </lineage>
</organism>
<comment type="caution">
    <text evidence="2">The sequence shown here is derived from an EMBL/GenBank/DDBJ whole genome shotgun (WGS) entry which is preliminary data.</text>
</comment>